<name>A0ABD5NHY9_9EURY</name>
<feature type="transmembrane region" description="Helical" evidence="2">
    <location>
        <begin position="204"/>
        <end position="226"/>
    </location>
</feature>
<dbReference type="Pfam" id="PF18204">
    <property type="entry name" value="PGF-CTERM"/>
    <property type="match status" value="1"/>
</dbReference>
<dbReference type="EMBL" id="JBHRWN010000002">
    <property type="protein sequence ID" value="MFC3478724.1"/>
    <property type="molecule type" value="Genomic_DNA"/>
</dbReference>
<feature type="domain" description="PGF-CTERM archaeal protein-sorting signal" evidence="3">
    <location>
        <begin position="206"/>
        <end position="227"/>
    </location>
</feature>
<accession>A0ABD5NHY9</accession>
<dbReference type="NCBIfam" id="TIGR04126">
    <property type="entry name" value="PGF_CTERM"/>
    <property type="match status" value="1"/>
</dbReference>
<dbReference type="RefSeq" id="WP_232569900.1">
    <property type="nucleotide sequence ID" value="NZ_CP089466.1"/>
</dbReference>
<protein>
    <submittedName>
        <fullName evidence="4">Cupredoxin domain-containing protein</fullName>
    </submittedName>
</protein>
<proteinExistence type="predicted"/>
<evidence type="ECO:0000313" key="5">
    <source>
        <dbReference type="Proteomes" id="UP001595660"/>
    </source>
</evidence>
<dbReference type="InterPro" id="IPR026371">
    <property type="entry name" value="PGF_CTERM"/>
</dbReference>
<keyword evidence="2" id="KW-0472">Membrane</keyword>
<reference evidence="4 5" key="1">
    <citation type="journal article" date="2019" name="Int. J. Syst. Evol. Microbiol.">
        <title>The Global Catalogue of Microorganisms (GCM) 10K type strain sequencing project: providing services to taxonomists for standard genome sequencing and annotation.</title>
        <authorList>
            <consortium name="The Broad Institute Genomics Platform"/>
            <consortium name="The Broad Institute Genome Sequencing Center for Infectious Disease"/>
            <person name="Wu L."/>
            <person name="Ma J."/>
        </authorList>
    </citation>
    <scope>NUCLEOTIDE SEQUENCE [LARGE SCALE GENOMIC DNA]</scope>
    <source>
        <strain evidence="4 5">CGMCC 1.12562</strain>
    </source>
</reference>
<dbReference type="GO" id="GO:0005886">
    <property type="term" value="C:plasma membrane"/>
    <property type="evidence" value="ECO:0007669"/>
    <property type="project" value="UniProtKB-SubCell"/>
</dbReference>
<keyword evidence="2" id="KW-0812">Transmembrane</keyword>
<organism evidence="4 5">
    <name type="scientific">Halobacterium litoreum</name>
    <dbReference type="NCBI Taxonomy" id="2039234"/>
    <lineage>
        <taxon>Archaea</taxon>
        <taxon>Methanobacteriati</taxon>
        <taxon>Methanobacteriota</taxon>
        <taxon>Stenosarchaea group</taxon>
        <taxon>Halobacteria</taxon>
        <taxon>Halobacteriales</taxon>
        <taxon>Halobacteriaceae</taxon>
        <taxon>Halobacterium</taxon>
    </lineage>
</organism>
<dbReference type="GO" id="GO:0030115">
    <property type="term" value="C:S-layer"/>
    <property type="evidence" value="ECO:0007669"/>
    <property type="project" value="UniProtKB-SubCell"/>
</dbReference>
<evidence type="ECO:0000256" key="2">
    <source>
        <dbReference type="SAM" id="Phobius"/>
    </source>
</evidence>
<dbReference type="GeneID" id="69118263"/>
<evidence type="ECO:0000259" key="3">
    <source>
        <dbReference type="Pfam" id="PF18204"/>
    </source>
</evidence>
<gene>
    <name evidence="4" type="ORF">ACFOKC_13420</name>
</gene>
<sequence>MTLRHAGAAVAVLVLALASVVGATALTDASVASGDSSGFAHPTPDGDATPETTLVENGSVVNANTDTAPGGCAEIRGERHVTIHAGSEYADPGEAFGYDVDTLTASPCTRLVVTLVNHDDVRHQWMAHGLPSDTYPMGMFTIEVADRGRVTGTFVTPAQSGEYQGHCSLPQHEQKGMRLPLVITDGPGDATTQSTTTESGGTSLPVPGFGALAALAALAAAALLAVRD</sequence>
<keyword evidence="2" id="KW-1133">Transmembrane helix</keyword>
<evidence type="ECO:0000313" key="4">
    <source>
        <dbReference type="EMBL" id="MFC3478724.1"/>
    </source>
</evidence>
<dbReference type="Proteomes" id="UP001595660">
    <property type="component" value="Unassembled WGS sequence"/>
</dbReference>
<dbReference type="AlphaFoldDB" id="A0ABD5NHY9"/>
<keyword evidence="5" id="KW-1185">Reference proteome</keyword>
<dbReference type="Gene3D" id="2.60.40.420">
    <property type="entry name" value="Cupredoxins - blue copper proteins"/>
    <property type="match status" value="1"/>
</dbReference>
<dbReference type="SUPFAM" id="SSF49503">
    <property type="entry name" value="Cupredoxins"/>
    <property type="match status" value="1"/>
</dbReference>
<comment type="caution">
    <text evidence="4">The sequence shown here is derived from an EMBL/GenBank/DDBJ whole genome shotgun (WGS) entry which is preliminary data.</text>
</comment>
<keyword evidence="1" id="KW-0732">Signal</keyword>
<evidence type="ECO:0000256" key="1">
    <source>
        <dbReference type="ARBA" id="ARBA00022729"/>
    </source>
</evidence>
<dbReference type="InterPro" id="IPR008972">
    <property type="entry name" value="Cupredoxin"/>
</dbReference>
<dbReference type="CDD" id="cd00920">
    <property type="entry name" value="Cupredoxin"/>
    <property type="match status" value="1"/>
</dbReference>